<dbReference type="Pfam" id="PF04979">
    <property type="entry name" value="IPP-2"/>
    <property type="match status" value="1"/>
</dbReference>
<dbReference type="Proteomes" id="UP000289152">
    <property type="component" value="Unassembled WGS sequence"/>
</dbReference>
<sequence length="296" mass="31848">MSKLPYSATHAHPAHIEIPPSASAPRKGSDDMSEALDSPIMHTPSSSRPPPAKGILKNAVRRPSGPLTGDERQGGSERNQDHLTWDEEMIALQEIEKQEEQRMKIDEPKTPFVRYDALNDVVLSDVPKFDLEQDHPPRSPSTPRSSAPGTPSTTSSHPRRPSSSSSTSSRSTSFSLPNHPGIIRPGPRSTSPAVPAVPGPKPSAPQARSGELEAPISLGATHANTAANAGEVFTDSDEEDKSPEAIAHREAFKRMRKGHYANEADAIARAKALMEKEEESMNVDGVEKAETKVNGS</sequence>
<evidence type="ECO:0000256" key="1">
    <source>
        <dbReference type="SAM" id="MobiDB-lite"/>
    </source>
</evidence>
<dbReference type="GO" id="GO:0004864">
    <property type="term" value="F:protein phosphatase inhibitor activity"/>
    <property type="evidence" value="ECO:0007669"/>
    <property type="project" value="InterPro"/>
</dbReference>
<feature type="compositionally biased region" description="Basic and acidic residues" evidence="1">
    <location>
        <begin position="127"/>
        <end position="137"/>
    </location>
</feature>
<dbReference type="EMBL" id="SDIL01000055">
    <property type="protein sequence ID" value="RXK38021.1"/>
    <property type="molecule type" value="Genomic_DNA"/>
</dbReference>
<evidence type="ECO:0008006" key="4">
    <source>
        <dbReference type="Google" id="ProtNLM"/>
    </source>
</evidence>
<evidence type="ECO:0000313" key="2">
    <source>
        <dbReference type="EMBL" id="RXK38021.1"/>
    </source>
</evidence>
<comment type="caution">
    <text evidence="2">The sequence shown here is derived from an EMBL/GenBank/DDBJ whole genome shotgun (WGS) entry which is preliminary data.</text>
</comment>
<dbReference type="Gene3D" id="6.10.250.1050">
    <property type="match status" value="1"/>
</dbReference>
<feature type="compositionally biased region" description="Basic and acidic residues" evidence="1">
    <location>
        <begin position="69"/>
        <end position="85"/>
    </location>
</feature>
<proteinExistence type="predicted"/>
<dbReference type="STRING" id="5217.A0A4Q1BJU8"/>
<dbReference type="PANTHER" id="PTHR12398:SF20">
    <property type="entry name" value="PROTEIN PHOSPHATASE 1 REGULATORY INHIBITOR SUBUNIT 2"/>
    <property type="match status" value="1"/>
</dbReference>
<dbReference type="PANTHER" id="PTHR12398">
    <property type="entry name" value="PROTEIN PHOSPHATASE INHIBITOR"/>
    <property type="match status" value="1"/>
</dbReference>
<feature type="compositionally biased region" description="Low complexity" evidence="1">
    <location>
        <begin position="219"/>
        <end position="230"/>
    </location>
</feature>
<dbReference type="VEuPathDB" id="FungiDB:TREMEDRAFT_22970"/>
<dbReference type="AlphaFoldDB" id="A0A4Q1BJU8"/>
<reference evidence="2 3" key="1">
    <citation type="submission" date="2016-06" db="EMBL/GenBank/DDBJ databases">
        <title>Evolution of pathogenesis and genome organization in the Tremellales.</title>
        <authorList>
            <person name="Cuomo C."/>
            <person name="Litvintseva A."/>
            <person name="Heitman J."/>
            <person name="Chen Y."/>
            <person name="Sun S."/>
            <person name="Springer D."/>
            <person name="Dromer F."/>
            <person name="Young S."/>
            <person name="Zeng Q."/>
            <person name="Chapman S."/>
            <person name="Gujja S."/>
            <person name="Saif S."/>
            <person name="Birren B."/>
        </authorList>
    </citation>
    <scope>NUCLEOTIDE SEQUENCE [LARGE SCALE GENOMIC DNA]</scope>
    <source>
        <strain evidence="2 3">ATCC 28783</strain>
    </source>
</reference>
<feature type="compositionally biased region" description="Basic and acidic residues" evidence="1">
    <location>
        <begin position="94"/>
        <end position="109"/>
    </location>
</feature>
<dbReference type="OrthoDB" id="551302at2759"/>
<accession>A0A4Q1BJU8</accession>
<dbReference type="InParanoid" id="A0A4Q1BJU8"/>
<protein>
    <recommendedName>
        <fullName evidence="4">Protein phosphatase inhibitor 2</fullName>
    </recommendedName>
</protein>
<keyword evidence="3" id="KW-1185">Reference proteome</keyword>
<evidence type="ECO:0000313" key="3">
    <source>
        <dbReference type="Proteomes" id="UP000289152"/>
    </source>
</evidence>
<dbReference type="GO" id="GO:0009966">
    <property type="term" value="P:regulation of signal transduction"/>
    <property type="evidence" value="ECO:0007669"/>
    <property type="project" value="InterPro"/>
</dbReference>
<name>A0A4Q1BJU8_TREME</name>
<gene>
    <name evidence="2" type="ORF">M231_04690</name>
</gene>
<organism evidence="2 3">
    <name type="scientific">Tremella mesenterica</name>
    <name type="common">Jelly fungus</name>
    <dbReference type="NCBI Taxonomy" id="5217"/>
    <lineage>
        <taxon>Eukaryota</taxon>
        <taxon>Fungi</taxon>
        <taxon>Dikarya</taxon>
        <taxon>Basidiomycota</taxon>
        <taxon>Agaricomycotina</taxon>
        <taxon>Tremellomycetes</taxon>
        <taxon>Tremellales</taxon>
        <taxon>Tremellaceae</taxon>
        <taxon>Tremella</taxon>
    </lineage>
</organism>
<feature type="region of interest" description="Disordered" evidence="1">
    <location>
        <begin position="1"/>
        <end position="245"/>
    </location>
</feature>
<feature type="compositionally biased region" description="Low complexity" evidence="1">
    <location>
        <begin position="141"/>
        <end position="175"/>
    </location>
</feature>
<dbReference type="InterPro" id="IPR007062">
    <property type="entry name" value="PPI-2"/>
</dbReference>